<dbReference type="InterPro" id="IPR047655">
    <property type="entry name" value="Transpos_IS630-like"/>
</dbReference>
<evidence type="ECO:0000313" key="3">
    <source>
        <dbReference type="Proteomes" id="UP000007148"/>
    </source>
</evidence>
<sequence length="262" mass="30522">MDNVRLSILQMHGEVTNQDISRYLGVLLRSVQRIVKLEHDYLGSAFESWPRTGGTPRKITDEAMMFLISVIERRSDIYLDKLRVELQTQMGIEVTLPTLSRNLRDAGLTLKMIMKVAKERDPRKRADYTMRISQYHPRTQVYIDESRFDRQNSIRKQAWAFEGERALKKVFFLRGKSYSVLPALSLLGILHVKIVKNAFNTELFNEFIYELLPFMNPYDPVTQPPNLVLIMDNCRIHKDPEMIEIVLACGICIEFLPPYLPD</sequence>
<gene>
    <name evidence="2" type="ORF">PIIN_10300</name>
</gene>
<dbReference type="EMBL" id="CAFZ01000689">
    <property type="protein sequence ID" value="CCA76305.1"/>
    <property type="molecule type" value="Genomic_DNA"/>
</dbReference>
<keyword evidence="3" id="KW-1185">Reference proteome</keyword>
<feature type="domain" description="Tc1-like transposase DDE" evidence="1">
    <location>
        <begin position="141"/>
        <end position="262"/>
    </location>
</feature>
<evidence type="ECO:0000313" key="2">
    <source>
        <dbReference type="EMBL" id="CCA76305.1"/>
    </source>
</evidence>
<protein>
    <submittedName>
        <fullName evidence="2">Related to Ant1 transposase-Aspergillus niger</fullName>
    </submittedName>
</protein>
<dbReference type="AlphaFoldDB" id="G4TYB2"/>
<dbReference type="NCBIfam" id="NF033545">
    <property type="entry name" value="transpos_IS630"/>
    <property type="match status" value="1"/>
</dbReference>
<dbReference type="InterPro" id="IPR036397">
    <property type="entry name" value="RNaseH_sf"/>
</dbReference>
<dbReference type="InParanoid" id="G4TYB2"/>
<reference evidence="2 3" key="1">
    <citation type="journal article" date="2011" name="PLoS Pathog.">
        <title>Endophytic Life Strategies Decoded by Genome and Transcriptome Analyses of the Mutualistic Root Symbiont Piriformospora indica.</title>
        <authorList>
            <person name="Zuccaro A."/>
            <person name="Lahrmann U."/>
            <person name="Guldener U."/>
            <person name="Langen G."/>
            <person name="Pfiffi S."/>
            <person name="Biedenkopf D."/>
            <person name="Wong P."/>
            <person name="Samans B."/>
            <person name="Grimm C."/>
            <person name="Basiewicz M."/>
            <person name="Murat C."/>
            <person name="Martin F."/>
            <person name="Kogel K.H."/>
        </authorList>
    </citation>
    <scope>NUCLEOTIDE SEQUENCE [LARGE SCALE GENOMIC DNA]</scope>
    <source>
        <strain evidence="2 3">DSM 11827</strain>
    </source>
</reference>
<dbReference type="InterPro" id="IPR009057">
    <property type="entry name" value="Homeodomain-like_sf"/>
</dbReference>
<accession>G4TYB2</accession>
<dbReference type="OrthoDB" id="2266637at2759"/>
<dbReference type="Gene3D" id="3.30.420.10">
    <property type="entry name" value="Ribonuclease H-like superfamily/Ribonuclease H"/>
    <property type="match status" value="1"/>
</dbReference>
<dbReference type="STRING" id="1109443.G4TYB2"/>
<proteinExistence type="predicted"/>
<evidence type="ECO:0000259" key="1">
    <source>
        <dbReference type="Pfam" id="PF13358"/>
    </source>
</evidence>
<organism evidence="2 3">
    <name type="scientific">Serendipita indica (strain DSM 11827)</name>
    <name type="common">Root endophyte fungus</name>
    <name type="synonym">Piriformospora indica</name>
    <dbReference type="NCBI Taxonomy" id="1109443"/>
    <lineage>
        <taxon>Eukaryota</taxon>
        <taxon>Fungi</taxon>
        <taxon>Dikarya</taxon>
        <taxon>Basidiomycota</taxon>
        <taxon>Agaricomycotina</taxon>
        <taxon>Agaricomycetes</taxon>
        <taxon>Sebacinales</taxon>
        <taxon>Serendipitaceae</taxon>
        <taxon>Serendipita</taxon>
    </lineage>
</organism>
<comment type="caution">
    <text evidence="2">The sequence shown here is derived from an EMBL/GenBank/DDBJ whole genome shotgun (WGS) entry which is preliminary data.</text>
</comment>
<dbReference type="HOGENOM" id="CLU_056788_1_6_1"/>
<dbReference type="GO" id="GO:0003676">
    <property type="term" value="F:nucleic acid binding"/>
    <property type="evidence" value="ECO:0007669"/>
    <property type="project" value="InterPro"/>
</dbReference>
<dbReference type="PANTHER" id="PTHR46564">
    <property type="entry name" value="TRANSPOSASE"/>
    <property type="match status" value="1"/>
</dbReference>
<dbReference type="InterPro" id="IPR038717">
    <property type="entry name" value="Tc1-like_DDE_dom"/>
</dbReference>
<dbReference type="Pfam" id="PF13358">
    <property type="entry name" value="DDE_3"/>
    <property type="match status" value="1"/>
</dbReference>
<dbReference type="SUPFAM" id="SSF46689">
    <property type="entry name" value="Homeodomain-like"/>
    <property type="match status" value="1"/>
</dbReference>
<name>G4TYB2_SERID</name>
<dbReference type="OMA" id="KHAHANT"/>
<dbReference type="PANTHER" id="PTHR46564:SF1">
    <property type="entry name" value="TRANSPOSASE"/>
    <property type="match status" value="1"/>
</dbReference>
<dbReference type="Proteomes" id="UP000007148">
    <property type="component" value="Unassembled WGS sequence"/>
</dbReference>